<dbReference type="AlphaFoldDB" id="A0A9W6MAR8"/>
<accession>A0A9W6MAR8</accession>
<keyword evidence="4" id="KW-1185">Reference proteome</keyword>
<proteinExistence type="predicted"/>
<feature type="compositionally biased region" description="Acidic residues" evidence="1">
    <location>
        <begin position="116"/>
        <end position="125"/>
    </location>
</feature>
<feature type="compositionally biased region" description="Basic and acidic residues" evidence="1">
    <location>
        <begin position="188"/>
        <end position="197"/>
    </location>
</feature>
<dbReference type="Proteomes" id="UP001143474">
    <property type="component" value="Unassembled WGS sequence"/>
</dbReference>
<reference evidence="3" key="1">
    <citation type="journal article" date="2014" name="Int. J. Syst. Evol. Microbiol.">
        <title>Complete genome sequence of Corynebacterium casei LMG S-19264T (=DSM 44701T), isolated from a smear-ripened cheese.</title>
        <authorList>
            <consortium name="US DOE Joint Genome Institute (JGI-PGF)"/>
            <person name="Walter F."/>
            <person name="Albersmeier A."/>
            <person name="Kalinowski J."/>
            <person name="Ruckert C."/>
        </authorList>
    </citation>
    <scope>NUCLEOTIDE SEQUENCE</scope>
    <source>
        <strain evidence="3">VKM Ac-2007</strain>
    </source>
</reference>
<dbReference type="EMBL" id="BSEV01000001">
    <property type="protein sequence ID" value="GLK07015.1"/>
    <property type="molecule type" value="Genomic_DNA"/>
</dbReference>
<comment type="caution">
    <text evidence="3">The sequence shown here is derived from an EMBL/GenBank/DDBJ whole genome shotgun (WGS) entry which is preliminary data.</text>
</comment>
<reference evidence="3" key="2">
    <citation type="submission" date="2023-01" db="EMBL/GenBank/DDBJ databases">
        <authorList>
            <person name="Sun Q."/>
            <person name="Evtushenko L."/>
        </authorList>
    </citation>
    <scope>NUCLEOTIDE SEQUENCE</scope>
    <source>
        <strain evidence="3">VKM Ac-2007</strain>
    </source>
</reference>
<keyword evidence="2" id="KW-0812">Transmembrane</keyword>
<organism evidence="3 4">
    <name type="scientific">Streptosporangium carneum</name>
    <dbReference type="NCBI Taxonomy" id="47481"/>
    <lineage>
        <taxon>Bacteria</taxon>
        <taxon>Bacillati</taxon>
        <taxon>Actinomycetota</taxon>
        <taxon>Actinomycetes</taxon>
        <taxon>Streptosporangiales</taxon>
        <taxon>Streptosporangiaceae</taxon>
        <taxon>Streptosporangium</taxon>
    </lineage>
</organism>
<feature type="compositionally biased region" description="Acidic residues" evidence="1">
    <location>
        <begin position="147"/>
        <end position="176"/>
    </location>
</feature>
<feature type="region of interest" description="Disordered" evidence="1">
    <location>
        <begin position="108"/>
        <end position="205"/>
    </location>
</feature>
<evidence type="ECO:0000313" key="3">
    <source>
        <dbReference type="EMBL" id="GLK07015.1"/>
    </source>
</evidence>
<gene>
    <name evidence="3" type="ORF">GCM10017600_04200</name>
</gene>
<keyword evidence="2" id="KW-0472">Membrane</keyword>
<protein>
    <submittedName>
        <fullName evidence="3">Uncharacterized protein</fullName>
    </submittedName>
</protein>
<feature type="compositionally biased region" description="Basic residues" evidence="1">
    <location>
        <begin position="128"/>
        <end position="142"/>
    </location>
</feature>
<sequence>MIVLGVAIVKCGVQVALAVGAGYLLGRHHKLRMALALAAAGATGRLGAGGSDLLQQGLKVLGASPELEKITESIRGELLDVGKAAIKAAASRQVDSLTSKLHERAESLRVPGGLLGEEEEEEEEAPTPRRRAAAGRGRTARKARAEEPEEEEEDYEDEELEEEEPEEEPEEEEEEERPQRRTTRARAPQRERTPRRDRPVRRVRG</sequence>
<keyword evidence="2" id="KW-1133">Transmembrane helix</keyword>
<evidence type="ECO:0000256" key="2">
    <source>
        <dbReference type="SAM" id="Phobius"/>
    </source>
</evidence>
<feature type="transmembrane region" description="Helical" evidence="2">
    <location>
        <begin position="6"/>
        <end position="25"/>
    </location>
</feature>
<name>A0A9W6MAR8_9ACTN</name>
<evidence type="ECO:0000256" key="1">
    <source>
        <dbReference type="SAM" id="MobiDB-lite"/>
    </source>
</evidence>
<evidence type="ECO:0000313" key="4">
    <source>
        <dbReference type="Proteomes" id="UP001143474"/>
    </source>
</evidence>